<protein>
    <submittedName>
        <fullName evidence="1">Uncharacterized protein</fullName>
    </submittedName>
</protein>
<dbReference type="RefSeq" id="WP_203779610.1">
    <property type="nucleotide sequence ID" value="NZ_BOMV01000007.1"/>
</dbReference>
<proteinExistence type="predicted"/>
<comment type="caution">
    <text evidence="1">The sequence shown here is derived from an EMBL/GenBank/DDBJ whole genome shotgun (WGS) entry which is preliminary data.</text>
</comment>
<dbReference type="EMBL" id="BOMV01000007">
    <property type="protein sequence ID" value="GIE93428.1"/>
    <property type="molecule type" value="Genomic_DNA"/>
</dbReference>
<reference evidence="1" key="1">
    <citation type="submission" date="2021-01" db="EMBL/GenBank/DDBJ databases">
        <title>Whole genome shotgun sequence of Actinoplanes rishiriensis NBRC 108556.</title>
        <authorList>
            <person name="Komaki H."/>
            <person name="Tamura T."/>
        </authorList>
    </citation>
    <scope>NUCLEOTIDE SEQUENCE</scope>
    <source>
        <strain evidence="1">NBRC 108556</strain>
    </source>
</reference>
<sequence>MTKPFVCRLGWHKWVTRSTEDGKKFRQCSRCSRDDGQGKIHWFAGQG</sequence>
<dbReference type="AlphaFoldDB" id="A0A919MS96"/>
<evidence type="ECO:0000313" key="2">
    <source>
        <dbReference type="Proteomes" id="UP000636960"/>
    </source>
</evidence>
<accession>A0A919MS96</accession>
<name>A0A919MS96_9ACTN</name>
<organism evidence="1 2">
    <name type="scientific">Paractinoplanes rishiriensis</name>
    <dbReference type="NCBI Taxonomy" id="1050105"/>
    <lineage>
        <taxon>Bacteria</taxon>
        <taxon>Bacillati</taxon>
        <taxon>Actinomycetota</taxon>
        <taxon>Actinomycetes</taxon>
        <taxon>Micromonosporales</taxon>
        <taxon>Micromonosporaceae</taxon>
        <taxon>Paractinoplanes</taxon>
    </lineage>
</organism>
<keyword evidence="2" id="KW-1185">Reference proteome</keyword>
<evidence type="ECO:0000313" key="1">
    <source>
        <dbReference type="EMBL" id="GIE93428.1"/>
    </source>
</evidence>
<dbReference type="Proteomes" id="UP000636960">
    <property type="component" value="Unassembled WGS sequence"/>
</dbReference>
<gene>
    <name evidence="1" type="ORF">Ari01nite_08930</name>
</gene>